<dbReference type="AlphaFoldDB" id="A0A7Y9C5M5"/>
<accession>A0A7Y9C5M5</accession>
<name>A0A7Y9C5M5_9FLAO</name>
<sequence length="167" mass="19426">MKKSLFLYLFVLAAIMNVFTYAYFSKKSESDQQMLTSKLKKANDSTLVLYNKLVDESYFSLAHNENAQEYLGNYEYNKLIADVSNTIMDMNQNAKGNSLVPYEQLSDSKFIINKVKVLNHRWIIADFSDGKTWGEVLIKYFIEGDNKFTFERIDSQLYQPQQSSSEE</sequence>
<keyword evidence="1" id="KW-0812">Transmembrane</keyword>
<evidence type="ECO:0000313" key="3">
    <source>
        <dbReference type="Proteomes" id="UP000535020"/>
    </source>
</evidence>
<keyword evidence="1" id="KW-0472">Membrane</keyword>
<gene>
    <name evidence="2" type="ORF">HZF10_00330</name>
</gene>
<dbReference type="RefSeq" id="WP_176004170.1">
    <property type="nucleotide sequence ID" value="NZ_JABWMI010000001.1"/>
</dbReference>
<proteinExistence type="predicted"/>
<keyword evidence="3" id="KW-1185">Reference proteome</keyword>
<evidence type="ECO:0008006" key="4">
    <source>
        <dbReference type="Google" id="ProtNLM"/>
    </source>
</evidence>
<dbReference type="Proteomes" id="UP000535020">
    <property type="component" value="Unassembled WGS sequence"/>
</dbReference>
<reference evidence="2 3" key="1">
    <citation type="submission" date="2020-07" db="EMBL/GenBank/DDBJ databases">
        <authorList>
            <person name="Sun Q."/>
        </authorList>
    </citation>
    <scope>NUCLEOTIDE SEQUENCE [LARGE SCALE GENOMIC DNA]</scope>
    <source>
        <strain evidence="2 3">MAH-1</strain>
    </source>
</reference>
<comment type="caution">
    <text evidence="2">The sequence shown here is derived from an EMBL/GenBank/DDBJ whole genome shotgun (WGS) entry which is preliminary data.</text>
</comment>
<protein>
    <recommendedName>
        <fullName evidence="4">Hydrolase</fullName>
    </recommendedName>
</protein>
<dbReference type="EMBL" id="JACBJI010000001">
    <property type="protein sequence ID" value="NYA69347.1"/>
    <property type="molecule type" value="Genomic_DNA"/>
</dbReference>
<evidence type="ECO:0000256" key="1">
    <source>
        <dbReference type="SAM" id="Phobius"/>
    </source>
</evidence>
<organism evidence="2 3">
    <name type="scientific">Flavobacterium agri</name>
    <dbReference type="NCBI Taxonomy" id="2743471"/>
    <lineage>
        <taxon>Bacteria</taxon>
        <taxon>Pseudomonadati</taxon>
        <taxon>Bacteroidota</taxon>
        <taxon>Flavobacteriia</taxon>
        <taxon>Flavobacteriales</taxon>
        <taxon>Flavobacteriaceae</taxon>
        <taxon>Flavobacterium</taxon>
    </lineage>
</organism>
<feature type="transmembrane region" description="Helical" evidence="1">
    <location>
        <begin position="6"/>
        <end position="24"/>
    </location>
</feature>
<keyword evidence="1" id="KW-1133">Transmembrane helix</keyword>
<evidence type="ECO:0000313" key="2">
    <source>
        <dbReference type="EMBL" id="NYA69347.1"/>
    </source>
</evidence>